<evidence type="ECO:0000313" key="13">
    <source>
        <dbReference type="EMBL" id="GGA82342.1"/>
    </source>
</evidence>
<dbReference type="GO" id="GO:0004856">
    <property type="term" value="F:D-xylulokinase activity"/>
    <property type="evidence" value="ECO:0007669"/>
    <property type="project" value="UniProtKB-UniRule"/>
</dbReference>
<dbReference type="InterPro" id="IPR050406">
    <property type="entry name" value="FGGY_Carb_Kinase"/>
</dbReference>
<dbReference type="GO" id="GO:0042732">
    <property type="term" value="P:D-xylose metabolic process"/>
    <property type="evidence" value="ECO:0007669"/>
    <property type="project" value="UniProtKB-KW"/>
</dbReference>
<dbReference type="HAMAP" id="MF_02220">
    <property type="entry name" value="XylB"/>
    <property type="match status" value="1"/>
</dbReference>
<accession>A0A240BR72</accession>
<comment type="function">
    <text evidence="8">Catalyzes the phosphorylation of D-xylulose to D-xylulose 5-phosphate.</text>
</comment>
<dbReference type="PANTHER" id="PTHR43095">
    <property type="entry name" value="SUGAR KINASE"/>
    <property type="match status" value="1"/>
</dbReference>
<reference evidence="16" key="3">
    <citation type="journal article" date="2019" name="Int. J. Syst. Evol. Microbiol.">
        <title>The Global Catalogue of Microorganisms (GCM) 10K type strain sequencing project: providing services to taxonomists for standard genome sequencing and annotation.</title>
        <authorList>
            <consortium name="The Broad Institute Genomics Platform"/>
            <consortium name="The Broad Institute Genome Sequencing Center for Infectious Disease"/>
            <person name="Wu L."/>
            <person name="Ma J."/>
        </authorList>
    </citation>
    <scope>NUCLEOTIDE SEQUENCE [LARGE SCALE GENOMIC DNA]</scope>
    <source>
        <strain evidence="16">CCM 4175</strain>
    </source>
</reference>
<dbReference type="Gene3D" id="3.30.420.40">
    <property type="match status" value="2"/>
</dbReference>
<dbReference type="Pfam" id="PF02782">
    <property type="entry name" value="FGGY_C"/>
    <property type="match status" value="1"/>
</dbReference>
<dbReference type="OrthoDB" id="9805576at2"/>
<dbReference type="PROSITE" id="PS00933">
    <property type="entry name" value="FGGY_KINASES_1"/>
    <property type="match status" value="1"/>
</dbReference>
<dbReference type="PANTHER" id="PTHR43095:SF5">
    <property type="entry name" value="XYLULOSE KINASE"/>
    <property type="match status" value="1"/>
</dbReference>
<dbReference type="EMBL" id="LT906464">
    <property type="protein sequence ID" value="SNV98411.1"/>
    <property type="molecule type" value="Genomic_DNA"/>
</dbReference>
<keyword evidence="4 8" id="KW-0547">Nucleotide-binding</keyword>
<dbReference type="InterPro" id="IPR000577">
    <property type="entry name" value="Carb_kinase_FGGY"/>
</dbReference>
<evidence type="ECO:0000256" key="10">
    <source>
        <dbReference type="RuleBase" id="RU364073"/>
    </source>
</evidence>
<keyword evidence="6 8" id="KW-0067">ATP-binding</keyword>
<feature type="binding site" evidence="8">
    <location>
        <begin position="79"/>
        <end position="80"/>
    </location>
    <ligand>
        <name>substrate</name>
    </ligand>
</feature>
<evidence type="ECO:0000259" key="12">
    <source>
        <dbReference type="Pfam" id="PF02782"/>
    </source>
</evidence>
<dbReference type="PIRSF" id="PIRSF000538">
    <property type="entry name" value="GlpK"/>
    <property type="match status" value="1"/>
</dbReference>
<dbReference type="EC" id="2.7.1.17" evidence="8 10"/>
<reference evidence="13" key="4">
    <citation type="submission" date="2024-05" db="EMBL/GenBank/DDBJ databases">
        <authorList>
            <person name="Sun Q."/>
            <person name="Sedlacek I."/>
        </authorList>
    </citation>
    <scope>NUCLEOTIDE SEQUENCE</scope>
    <source>
        <strain evidence="13">CCM 4175</strain>
    </source>
</reference>
<keyword evidence="7 8" id="KW-0119">Carbohydrate metabolism</keyword>
<dbReference type="RefSeq" id="WP_095115027.1">
    <property type="nucleotide sequence ID" value="NZ_BMCB01000002.1"/>
</dbReference>
<evidence type="ECO:0000256" key="9">
    <source>
        <dbReference type="RuleBase" id="RU003733"/>
    </source>
</evidence>
<keyword evidence="2 8" id="KW-0859">Xylose metabolism</keyword>
<evidence type="ECO:0000256" key="5">
    <source>
        <dbReference type="ARBA" id="ARBA00022777"/>
    </source>
</evidence>
<evidence type="ECO:0000313" key="15">
    <source>
        <dbReference type="Proteomes" id="UP000243706"/>
    </source>
</evidence>
<dbReference type="NCBIfam" id="TIGR01312">
    <property type="entry name" value="XylB"/>
    <property type="match status" value="1"/>
</dbReference>
<keyword evidence="3 8" id="KW-0808">Transferase</keyword>
<feature type="active site" description="Proton acceptor" evidence="8">
    <location>
        <position position="238"/>
    </location>
</feature>
<dbReference type="Pfam" id="PF00370">
    <property type="entry name" value="FGGY_N"/>
    <property type="match status" value="1"/>
</dbReference>
<gene>
    <name evidence="8 10 14" type="primary">xylB</name>
    <name evidence="13" type="ORF">GCM10007183_03180</name>
    <name evidence="14" type="ORF">SAMEA4412661_00065</name>
</gene>
<dbReference type="InterPro" id="IPR043129">
    <property type="entry name" value="ATPase_NBD"/>
</dbReference>
<dbReference type="AlphaFoldDB" id="A0A240BR72"/>
<evidence type="ECO:0000256" key="4">
    <source>
        <dbReference type="ARBA" id="ARBA00022741"/>
    </source>
</evidence>
<dbReference type="InterPro" id="IPR018484">
    <property type="entry name" value="FGGY_N"/>
</dbReference>
<evidence type="ECO:0000313" key="16">
    <source>
        <dbReference type="Proteomes" id="UP000652995"/>
    </source>
</evidence>
<dbReference type="SUPFAM" id="SSF53067">
    <property type="entry name" value="Actin-like ATPase domain"/>
    <property type="match status" value="2"/>
</dbReference>
<feature type="domain" description="Carbohydrate kinase FGGY N-terminal" evidence="11">
    <location>
        <begin position="3"/>
        <end position="245"/>
    </location>
</feature>
<feature type="domain" description="Carbohydrate kinase FGGY C-terminal" evidence="12">
    <location>
        <begin position="255"/>
        <end position="440"/>
    </location>
</feature>
<evidence type="ECO:0000256" key="8">
    <source>
        <dbReference type="HAMAP-Rule" id="MF_02220"/>
    </source>
</evidence>
<dbReference type="InterPro" id="IPR006000">
    <property type="entry name" value="Xylulokinase"/>
</dbReference>
<organism evidence="14 15">
    <name type="scientific">Staphylococcus muscae</name>
    <dbReference type="NCBI Taxonomy" id="1294"/>
    <lineage>
        <taxon>Bacteria</taxon>
        <taxon>Bacillati</taxon>
        <taxon>Bacillota</taxon>
        <taxon>Bacilli</taxon>
        <taxon>Bacillales</taxon>
        <taxon>Staphylococcaceae</taxon>
        <taxon>Staphylococcus</taxon>
    </lineage>
</organism>
<dbReference type="InterPro" id="IPR018485">
    <property type="entry name" value="FGGY_C"/>
</dbReference>
<protein>
    <recommendedName>
        <fullName evidence="8 10">Xylulose kinase</fullName>
        <shortName evidence="8 10">Xylulokinase</shortName>
        <ecNumber evidence="8 10">2.7.1.17</ecNumber>
    </recommendedName>
</protein>
<comment type="catalytic activity">
    <reaction evidence="8 10">
        <text>D-xylulose + ATP = D-xylulose 5-phosphate + ADP + H(+)</text>
        <dbReference type="Rhea" id="RHEA:10964"/>
        <dbReference type="ChEBI" id="CHEBI:15378"/>
        <dbReference type="ChEBI" id="CHEBI:17140"/>
        <dbReference type="ChEBI" id="CHEBI:30616"/>
        <dbReference type="ChEBI" id="CHEBI:57737"/>
        <dbReference type="ChEBI" id="CHEBI:456216"/>
        <dbReference type="EC" id="2.7.1.17"/>
    </reaction>
</comment>
<sequence length="496" mass="55298">MNYVIGMDIGTSGLKSLKVNMEGDVVDQYSVSYHTDHPHSGYSEMDPEVWYQATIESLTYFFKQNDVQDIVGISFSGQMHGLVTIDEQGDVIRPAILWNDTRTADEVRSLLDTVGLETFLRETQNTVLEGFTLPKLMWVRRHEPDHYNRIHKIMLPKDYIAFRLTGNVLSEPSDASGTSLFNVKEGAWSTPLLQQLDIRADILPDIIPSHGKNGVLTDDIKQQLGISHDVAIYQGGADNACGALGSGITDDKTQMVSIGTSGVALSIQNDPQFENDGSVHYFNHCVPNQNYMMGVTLSAGYSLGWLKKLLRPDEDFEQFLEGLEETKAGANGLLFTPYLLGERTPYNDTTIRSSFMGLDATTTDNDLKRAVIEGITFSIHESVNIIRQSGTPITQIVSIGGGAKNADWRQIQADIFNAQIITLTQEQGPAYGAAILAAMGAGWFEDFQDIREQWISYRDTVQPNTEQHQIYQKLFPIYQSVYQQTQAISQQLLSFK</sequence>
<evidence type="ECO:0000259" key="11">
    <source>
        <dbReference type="Pfam" id="PF00370"/>
    </source>
</evidence>
<evidence type="ECO:0000313" key="14">
    <source>
        <dbReference type="EMBL" id="SNV98411.1"/>
    </source>
</evidence>
<evidence type="ECO:0000256" key="2">
    <source>
        <dbReference type="ARBA" id="ARBA00022629"/>
    </source>
</evidence>
<name>A0A240BR72_9STAP</name>
<evidence type="ECO:0000256" key="6">
    <source>
        <dbReference type="ARBA" id="ARBA00022840"/>
    </source>
</evidence>
<keyword evidence="16" id="KW-1185">Reference proteome</keyword>
<reference evidence="14 15" key="2">
    <citation type="submission" date="2017-06" db="EMBL/GenBank/DDBJ databases">
        <authorList>
            <consortium name="Pathogen Informatics"/>
        </authorList>
    </citation>
    <scope>NUCLEOTIDE SEQUENCE [LARGE SCALE GENOMIC DNA]</scope>
    <source>
        <strain evidence="14 15">NCTC13833</strain>
    </source>
</reference>
<dbReference type="PROSITE" id="PS00445">
    <property type="entry name" value="FGGY_KINASES_2"/>
    <property type="match status" value="1"/>
</dbReference>
<dbReference type="InterPro" id="IPR018483">
    <property type="entry name" value="Carb_kinase_FGGY_CS"/>
</dbReference>
<evidence type="ECO:0000256" key="1">
    <source>
        <dbReference type="ARBA" id="ARBA00009156"/>
    </source>
</evidence>
<dbReference type="Proteomes" id="UP000243706">
    <property type="component" value="Chromosome 1"/>
</dbReference>
<dbReference type="KEGG" id="smus:C7J88_07495"/>
<dbReference type="GO" id="GO:0005998">
    <property type="term" value="P:xylulose catabolic process"/>
    <property type="evidence" value="ECO:0007669"/>
    <property type="project" value="UniProtKB-UniRule"/>
</dbReference>
<dbReference type="GO" id="GO:0005524">
    <property type="term" value="F:ATP binding"/>
    <property type="evidence" value="ECO:0007669"/>
    <property type="project" value="UniProtKB-UniRule"/>
</dbReference>
<proteinExistence type="inferred from homology"/>
<comment type="similarity">
    <text evidence="1 8 9">Belongs to the FGGY kinase family.</text>
</comment>
<evidence type="ECO:0000256" key="3">
    <source>
        <dbReference type="ARBA" id="ARBA00022679"/>
    </source>
</evidence>
<reference evidence="13" key="1">
    <citation type="journal article" date="2014" name="Int. J. Syst. Evol. Microbiol.">
        <title>Complete genome of a new Firmicutes species belonging to the dominant human colonic microbiota ('Ruminococcus bicirculans') reveals two chromosomes and a selective capacity to utilize plant glucans.</title>
        <authorList>
            <consortium name="NISC Comparative Sequencing Program"/>
            <person name="Wegmann U."/>
            <person name="Louis P."/>
            <person name="Goesmann A."/>
            <person name="Henrissat B."/>
            <person name="Duncan S.H."/>
            <person name="Flint H.J."/>
        </authorList>
    </citation>
    <scope>NUCLEOTIDE SEQUENCE</scope>
    <source>
        <strain evidence="13">CCM 4175</strain>
    </source>
</reference>
<feature type="site" description="Important for activity" evidence="8">
    <location>
        <position position="8"/>
    </location>
</feature>
<dbReference type="Proteomes" id="UP000652995">
    <property type="component" value="Unassembled WGS sequence"/>
</dbReference>
<dbReference type="CDD" id="cd07808">
    <property type="entry name" value="ASKHA_NBD_FGGY_EcXK-like"/>
    <property type="match status" value="1"/>
</dbReference>
<dbReference type="EMBL" id="BMCB01000002">
    <property type="protein sequence ID" value="GGA82342.1"/>
    <property type="molecule type" value="Genomic_DNA"/>
</dbReference>
<evidence type="ECO:0000256" key="7">
    <source>
        <dbReference type="ARBA" id="ARBA00023277"/>
    </source>
</evidence>
<keyword evidence="5 8" id="KW-0418">Kinase</keyword>